<feature type="compositionally biased region" description="Polar residues" evidence="1">
    <location>
        <begin position="229"/>
        <end position="245"/>
    </location>
</feature>
<dbReference type="Proteomes" id="UP000683417">
    <property type="component" value="Unassembled WGS sequence"/>
</dbReference>
<gene>
    <name evidence="2" type="ORF">BGTH12_LOCUS1476</name>
</gene>
<evidence type="ECO:0000313" key="3">
    <source>
        <dbReference type="Proteomes" id="UP000683417"/>
    </source>
</evidence>
<feature type="compositionally biased region" description="Polar residues" evidence="1">
    <location>
        <begin position="473"/>
        <end position="483"/>
    </location>
</feature>
<comment type="caution">
    <text evidence="2">The sequence shown here is derived from an EMBL/GenBank/DDBJ whole genome shotgun (WGS) entry which is preliminary data.</text>
</comment>
<name>A0A9W4CWM2_BLUGR</name>
<feature type="compositionally biased region" description="Low complexity" evidence="1">
    <location>
        <begin position="579"/>
        <end position="591"/>
    </location>
</feature>
<evidence type="ECO:0000256" key="1">
    <source>
        <dbReference type="SAM" id="MobiDB-lite"/>
    </source>
</evidence>
<feature type="compositionally biased region" description="Polar residues" evidence="1">
    <location>
        <begin position="535"/>
        <end position="545"/>
    </location>
</feature>
<sequence length="676" mass="73289">MSSLSVPDTGMTIKPPSAQSSTSLRPAIGLTLPDGIIEAMIKCVQAGNPIQLSLSENPTRASRRLLHESTSDLIDFTLTYSKQSISYGEKIQHLGLSEDSRPREVFRTTSSNPIPCDSKGAIPHPSPNTFTSIKMTSTLAAMISQTYCPTKSPESMSASHSVSNSTKRSTTAGADAALAALQSSLASESIKKAENTVKYIKDGSLTIPGKRGPSKLGSSSRYLDHNRSNNDLNKPSLSPQLPSTTVPLSQQQAVQAKAARKPVIHLLAVGPLSEDILGSKVPDATSRDLKQALEKVGDLNESSGKWELRKTFFKELDVWEFNYDRPEDRQRAIDNAVKIFDKMRLNVSEPQWEKLLPRSERATGKCLSRLQAQIAQGSNQKASKPTEPSRDTSPASKDDGGHEKPVSKKSDAAVSTQTSTTKPKKAPSAKEAQAKRLASKKPPSAKSTRVKGTAAAPVPKKKCPAPAKETKVTSRMLSSEYVQSSDDEAAAPAEAIQTKAIKRPREQDETPKEANRPGVKKARKDAAVAQRVPEASQTRVTNTTLSSSSSSKSAKSNSPRKSSPLASSPPTNASDLELSTGSRSPGSGSRSNVQKRHAPDSSISPSSSTTSRRLRPEVTDLARKYKMYYPKYLQLHEQLTEMGERRDRHLEKDLLEMHARLYTMKKEIMAGVIEVG</sequence>
<feature type="region of interest" description="Disordered" evidence="1">
    <location>
        <begin position="203"/>
        <end position="245"/>
    </location>
</feature>
<feature type="compositionally biased region" description="Basic and acidic residues" evidence="1">
    <location>
        <begin position="396"/>
        <end position="411"/>
    </location>
</feature>
<feature type="compositionally biased region" description="Low complexity" evidence="1">
    <location>
        <begin position="546"/>
        <end position="563"/>
    </location>
</feature>
<protein>
    <submittedName>
        <fullName evidence="2">BgTH12-04221</fullName>
    </submittedName>
</protein>
<reference evidence="2" key="1">
    <citation type="submission" date="2020-10" db="EMBL/GenBank/DDBJ databases">
        <authorList>
            <person name="Muller C M."/>
        </authorList>
    </citation>
    <scope>NUCLEOTIDE SEQUENCE</scope>
    <source>
        <strain evidence="2">THUN-12</strain>
    </source>
</reference>
<feature type="compositionally biased region" description="Polar residues" evidence="1">
    <location>
        <begin position="564"/>
        <end position="574"/>
    </location>
</feature>
<dbReference type="AlphaFoldDB" id="A0A9W4CWM2"/>
<dbReference type="EMBL" id="CAJHIT010000002">
    <property type="protein sequence ID" value="CAD6500118.1"/>
    <property type="molecule type" value="Genomic_DNA"/>
</dbReference>
<feature type="compositionally biased region" description="Basic and acidic residues" evidence="1">
    <location>
        <begin position="503"/>
        <end position="515"/>
    </location>
</feature>
<feature type="region of interest" description="Disordered" evidence="1">
    <location>
        <begin position="1"/>
        <end position="25"/>
    </location>
</feature>
<feature type="region of interest" description="Disordered" evidence="1">
    <location>
        <begin position="149"/>
        <end position="168"/>
    </location>
</feature>
<organism evidence="2 3">
    <name type="scientific">Blumeria graminis f. sp. triticale</name>
    <dbReference type="NCBI Taxonomy" id="1689686"/>
    <lineage>
        <taxon>Eukaryota</taxon>
        <taxon>Fungi</taxon>
        <taxon>Dikarya</taxon>
        <taxon>Ascomycota</taxon>
        <taxon>Pezizomycotina</taxon>
        <taxon>Leotiomycetes</taxon>
        <taxon>Erysiphales</taxon>
        <taxon>Erysiphaceae</taxon>
        <taxon>Blumeria</taxon>
    </lineage>
</organism>
<accession>A0A9W4CWM2</accession>
<proteinExistence type="predicted"/>
<feature type="compositionally biased region" description="Low complexity" evidence="1">
    <location>
        <begin position="601"/>
        <end position="611"/>
    </location>
</feature>
<feature type="region of interest" description="Disordered" evidence="1">
    <location>
        <begin position="373"/>
        <end position="617"/>
    </location>
</feature>
<feature type="compositionally biased region" description="Polar residues" evidence="1">
    <location>
        <begin position="373"/>
        <end position="383"/>
    </location>
</feature>
<evidence type="ECO:0000313" key="2">
    <source>
        <dbReference type="EMBL" id="CAD6500118.1"/>
    </source>
</evidence>